<dbReference type="InterPro" id="IPR038071">
    <property type="entry name" value="UROD/MetE-like_sf"/>
</dbReference>
<comment type="caution">
    <text evidence="3">The sequence shown here is derived from an EMBL/GenBank/DDBJ whole genome shotgun (WGS) entry which is preliminary data.</text>
</comment>
<evidence type="ECO:0000259" key="2">
    <source>
        <dbReference type="Pfam" id="PF01717"/>
    </source>
</evidence>
<keyword evidence="4" id="KW-1185">Reference proteome</keyword>
<proteinExistence type="predicted"/>
<reference evidence="3 4" key="1">
    <citation type="submission" date="2013-07" db="EMBL/GenBank/DDBJ databases">
        <authorList>
            <consortium name="DOE Joint Genome Institute"/>
            <person name="Reeve W."/>
            <person name="Huntemann M."/>
            <person name="Han J."/>
            <person name="Chen A."/>
            <person name="Kyrpides N."/>
            <person name="Mavromatis K."/>
            <person name="Markowitz V."/>
            <person name="Palaniappan K."/>
            <person name="Ivanova N."/>
            <person name="Schaumberg A."/>
            <person name="Pati A."/>
            <person name="Liolios K."/>
            <person name="Nordberg H.P."/>
            <person name="Cantor M.N."/>
            <person name="Hua S.X."/>
            <person name="Woyke T."/>
        </authorList>
    </citation>
    <scope>NUCLEOTIDE SEQUENCE [LARGE SCALE GENOMIC DNA]</scope>
    <source>
        <strain evidence="3 4">DSM 43889</strain>
    </source>
</reference>
<dbReference type="Gene3D" id="3.20.20.210">
    <property type="match status" value="1"/>
</dbReference>
<dbReference type="SUPFAM" id="SSF51726">
    <property type="entry name" value="UROD/MetE-like"/>
    <property type="match status" value="1"/>
</dbReference>
<sequence>MNSAARTAPWPAGTATAVGSMPGTDPVEAARTVLGELPDLPHLPELPARGLGADLIGRAAGLLVSMPFESVPSGYRLTGRPGADHRRAVDLHHRDLDGLDQALQEAGHRPPLLKVQVAGPWTLAAGLELPRGHRVLTDQGALRDLTESLLEGLRDHLGELRSRTGADLVVQFDEPTLPAVLRGSLPTPSGYGTVSAVSEPDAVRLLHEVVETTREVTGAPVFAHCCARRPPVRLFAEAGVDVVSFDAASLDGADTAFWDELGETWDGGTRLALGLVPGTPPTGPLDLRSAAAPALAVADRLGFARPRLADLLVPATACGLAGATRDWARTALTLVRDLGRAFVEPPESWGG</sequence>
<reference evidence="3 4" key="2">
    <citation type="submission" date="2022-06" db="EMBL/GenBank/DDBJ databases">
        <title>Genomic Encyclopedia of Type Strains, Phase I: the one thousand microbial genomes (KMG-I) project.</title>
        <authorList>
            <person name="Kyrpides N."/>
        </authorList>
    </citation>
    <scope>NUCLEOTIDE SEQUENCE [LARGE SCALE GENOMIC DNA]</scope>
    <source>
        <strain evidence="3 4">DSM 43889</strain>
    </source>
</reference>
<dbReference type="Pfam" id="PF01717">
    <property type="entry name" value="Meth_synt_2"/>
    <property type="match status" value="1"/>
</dbReference>
<evidence type="ECO:0000313" key="4">
    <source>
        <dbReference type="Proteomes" id="UP000791080"/>
    </source>
</evidence>
<dbReference type="InterPro" id="IPR002629">
    <property type="entry name" value="Met_Synth_C/arc"/>
</dbReference>
<evidence type="ECO:0000256" key="1">
    <source>
        <dbReference type="SAM" id="MobiDB-lite"/>
    </source>
</evidence>
<gene>
    <name evidence="3" type="ORF">G443_002360</name>
</gene>
<dbReference type="CDD" id="cd03310">
    <property type="entry name" value="CIMS_like"/>
    <property type="match status" value="1"/>
</dbReference>
<protein>
    <submittedName>
        <fullName evidence="3">Cobalamin-independent synthase, Catalytic domain</fullName>
    </submittedName>
</protein>
<accession>A0ABT1JHV4</accession>
<dbReference type="Proteomes" id="UP000791080">
    <property type="component" value="Unassembled WGS sequence"/>
</dbReference>
<dbReference type="EMBL" id="AUBJ02000001">
    <property type="protein sequence ID" value="MCP2332090.1"/>
    <property type="molecule type" value="Genomic_DNA"/>
</dbReference>
<feature type="domain" description="Cobalamin-independent methionine synthase MetE C-terminal/archaeal" evidence="2">
    <location>
        <begin position="14"/>
        <end position="338"/>
    </location>
</feature>
<organism evidence="3 4">
    <name type="scientific">Actinoalloteichus caeruleus DSM 43889</name>
    <dbReference type="NCBI Taxonomy" id="1120930"/>
    <lineage>
        <taxon>Bacteria</taxon>
        <taxon>Bacillati</taxon>
        <taxon>Actinomycetota</taxon>
        <taxon>Actinomycetes</taxon>
        <taxon>Pseudonocardiales</taxon>
        <taxon>Pseudonocardiaceae</taxon>
        <taxon>Actinoalloteichus</taxon>
        <taxon>Actinoalloteichus cyanogriseus</taxon>
    </lineage>
</organism>
<name>A0ABT1JHV4_ACTCY</name>
<evidence type="ECO:0000313" key="3">
    <source>
        <dbReference type="EMBL" id="MCP2332090.1"/>
    </source>
</evidence>
<feature type="region of interest" description="Disordered" evidence="1">
    <location>
        <begin position="1"/>
        <end position="23"/>
    </location>
</feature>